<dbReference type="PANTHER" id="PTHR47595:SF1">
    <property type="entry name" value="MYB_SANT-LIKE DNA-BINDING DOMAIN-CONTAINING PROTEIN"/>
    <property type="match status" value="1"/>
</dbReference>
<proteinExistence type="predicted"/>
<dbReference type="PANTHER" id="PTHR47595">
    <property type="entry name" value="HEAT SHOCK 70 KDA PROTEIN 14"/>
    <property type="match status" value="1"/>
</dbReference>
<dbReference type="AlphaFoldDB" id="A0AAV8ZDJ2"/>
<dbReference type="Gene3D" id="1.10.10.60">
    <property type="entry name" value="Homeodomain-like"/>
    <property type="match status" value="1"/>
</dbReference>
<dbReference type="EMBL" id="JAPWTK010000003">
    <property type="protein sequence ID" value="KAJ8962275.1"/>
    <property type="molecule type" value="Genomic_DNA"/>
</dbReference>
<protein>
    <recommendedName>
        <fullName evidence="1">Myb/SANT-like DNA-binding domain-containing protein</fullName>
    </recommendedName>
</protein>
<dbReference type="Pfam" id="PF13837">
    <property type="entry name" value="Myb_DNA-bind_4"/>
    <property type="match status" value="1"/>
</dbReference>
<accession>A0AAV8ZDJ2</accession>
<comment type="caution">
    <text evidence="2">The sequence shown here is derived from an EMBL/GenBank/DDBJ whole genome shotgun (WGS) entry which is preliminary data.</text>
</comment>
<feature type="domain" description="Myb/SANT-like DNA-binding" evidence="1">
    <location>
        <begin position="44"/>
        <end position="134"/>
    </location>
</feature>
<keyword evidence="3" id="KW-1185">Reference proteome</keyword>
<gene>
    <name evidence="2" type="ORF">NQ318_018254</name>
</gene>
<evidence type="ECO:0000313" key="2">
    <source>
        <dbReference type="EMBL" id="KAJ8962275.1"/>
    </source>
</evidence>
<name>A0AAV8ZDJ2_9CUCU</name>
<evidence type="ECO:0000313" key="3">
    <source>
        <dbReference type="Proteomes" id="UP001162162"/>
    </source>
</evidence>
<sequence>MDIELGQNDHECRVFPNISAIIDTAPLEETDIYNKENAVNDKFTWTHSNTLLFLEEYEKRVEKFRNPKIKKRELWSEIANEMKKMGYAVHPDILDKKMRNMRSTYTKIVDNNKTKIKTGRGRIKWEYFDRFQQIFAVDKTVNPVNLESSLPLPGLETATPNEDLVEDSCTSSEACNSNWTPSRRWKRLDVFRKRQLDLELEKIEEIKLIRKEMEKYNDIQKKKLELFEKYLSCK</sequence>
<dbReference type="InterPro" id="IPR044822">
    <property type="entry name" value="Myb_DNA-bind_4"/>
</dbReference>
<reference evidence="2" key="1">
    <citation type="journal article" date="2023" name="Insect Mol. Biol.">
        <title>Genome sequencing provides insights into the evolution of gene families encoding plant cell wall-degrading enzymes in longhorned beetles.</title>
        <authorList>
            <person name="Shin N.R."/>
            <person name="Okamura Y."/>
            <person name="Kirsch R."/>
            <person name="Pauchet Y."/>
        </authorList>
    </citation>
    <scope>NUCLEOTIDE SEQUENCE</scope>
    <source>
        <strain evidence="2">AMC_N1</strain>
    </source>
</reference>
<organism evidence="2 3">
    <name type="scientific">Aromia moschata</name>
    <dbReference type="NCBI Taxonomy" id="1265417"/>
    <lineage>
        <taxon>Eukaryota</taxon>
        <taxon>Metazoa</taxon>
        <taxon>Ecdysozoa</taxon>
        <taxon>Arthropoda</taxon>
        <taxon>Hexapoda</taxon>
        <taxon>Insecta</taxon>
        <taxon>Pterygota</taxon>
        <taxon>Neoptera</taxon>
        <taxon>Endopterygota</taxon>
        <taxon>Coleoptera</taxon>
        <taxon>Polyphaga</taxon>
        <taxon>Cucujiformia</taxon>
        <taxon>Chrysomeloidea</taxon>
        <taxon>Cerambycidae</taxon>
        <taxon>Cerambycinae</taxon>
        <taxon>Callichromatini</taxon>
        <taxon>Aromia</taxon>
    </lineage>
</organism>
<dbReference type="Proteomes" id="UP001162162">
    <property type="component" value="Unassembled WGS sequence"/>
</dbReference>
<evidence type="ECO:0000259" key="1">
    <source>
        <dbReference type="Pfam" id="PF13837"/>
    </source>
</evidence>